<dbReference type="Proteomes" id="UP000309848">
    <property type="component" value="Unassembled WGS sequence"/>
</dbReference>
<dbReference type="RefSeq" id="WP_135983806.1">
    <property type="nucleotide sequence ID" value="NZ_JAASQM010000002.1"/>
</dbReference>
<name>A0A4S1WK97_9SPHN</name>
<accession>A0A4S1WK97</accession>
<keyword evidence="2" id="KW-1185">Reference proteome</keyword>
<reference evidence="1 2" key="1">
    <citation type="submission" date="2019-04" db="EMBL/GenBank/DDBJ databases">
        <title>Sphingomonas psychrotolerans sp. nov., isolated from soil in the Tianshan Mountains, Xinjiang, China.</title>
        <authorList>
            <person name="Luo Y."/>
            <person name="Sheng H."/>
        </authorList>
    </citation>
    <scope>NUCLEOTIDE SEQUENCE [LARGE SCALE GENOMIC DNA]</scope>
    <source>
        <strain evidence="1 2">KIS18-15</strain>
    </source>
</reference>
<dbReference type="AlphaFoldDB" id="A0A4S1WK97"/>
<evidence type="ECO:0000313" key="1">
    <source>
        <dbReference type="EMBL" id="TGX43153.1"/>
    </source>
</evidence>
<protein>
    <submittedName>
        <fullName evidence="1">Uncharacterized protein</fullName>
    </submittedName>
</protein>
<dbReference type="EMBL" id="SRXU01000003">
    <property type="protein sequence ID" value="TGX43153.1"/>
    <property type="molecule type" value="Genomic_DNA"/>
</dbReference>
<dbReference type="OrthoDB" id="8449521at2"/>
<evidence type="ECO:0000313" key="2">
    <source>
        <dbReference type="Proteomes" id="UP000309848"/>
    </source>
</evidence>
<sequence length="153" mass="16396">MCRFPGPFDPAYVKHACVVAIGRVETYAIVRDQAARDRLLGEPGLTEEMRAPYADANKTLGFDHARLDIRIEEVLLGEAPPLLAAEWQNSTFALPTTMSRAPLLIAAIAVPGSPASATPRLRILQQPCRPAFLLPVAGDDARAVRAVLAGRGG</sequence>
<comment type="caution">
    <text evidence="1">The sequence shown here is derived from an EMBL/GenBank/DDBJ whole genome shotgun (WGS) entry which is preliminary data.</text>
</comment>
<organism evidence="1 2">
    <name type="scientific">Sphingomonas naasensis</name>
    <dbReference type="NCBI Taxonomy" id="1344951"/>
    <lineage>
        <taxon>Bacteria</taxon>
        <taxon>Pseudomonadati</taxon>
        <taxon>Pseudomonadota</taxon>
        <taxon>Alphaproteobacteria</taxon>
        <taxon>Sphingomonadales</taxon>
        <taxon>Sphingomonadaceae</taxon>
        <taxon>Sphingomonas</taxon>
    </lineage>
</organism>
<proteinExistence type="predicted"/>
<gene>
    <name evidence="1" type="ORF">E5A74_08200</name>
</gene>